<keyword evidence="2" id="KW-0560">Oxidoreductase</keyword>
<evidence type="ECO:0000259" key="4">
    <source>
        <dbReference type="SMART" id="SM01008"/>
    </source>
</evidence>
<dbReference type="AlphaFoldDB" id="A0A2S4LZ80"/>
<dbReference type="PANTHER" id="PTHR11908">
    <property type="entry name" value="XANTHINE DEHYDROGENASE"/>
    <property type="match status" value="1"/>
</dbReference>
<feature type="domain" description="Aldehyde oxidase/xanthine dehydrogenase a/b hammerhead" evidence="4">
    <location>
        <begin position="33"/>
        <end position="149"/>
    </location>
</feature>
<dbReference type="Pfam" id="PF01315">
    <property type="entry name" value="Ald_Xan_dh_C"/>
    <property type="match status" value="1"/>
</dbReference>
<keyword evidence="1" id="KW-0500">Molybdenum</keyword>
<sequence length="784" mass="83816">MNDGLIASDATRMVPAPDDPRSLRRREDQRFLTGAGRYLDDQPVPGELFAAMVRSPHAHARILAIDTAAAAVMPGVRGVYTADDLDGLHPLPCYIVVKTVDPLVVPPRFPLARERVRHVGDLVAFVVAESREAARDACEQVVVDYDILPAVTELRGALDPEAAQIWPEAPGNLAFRFERGDREAVAKAFASAAHVASCDLVNNRIVAAAMEPRIALGRFDPVSGVYSLAISGASVHAIRRELAEGVFGLPLDRIEVSCPDVGGGFGMKNVTYPEYALVLWAARRLARPVHWTADRLDEFTSGVHGRDNLTEARLALDAKGRFLALAVETLGNLGAYVSSLGPGSSTNSPSTAMGGLYDIPAMTMDVRGVFTNTAPIDAYRGAGKPEANYLLERLIDTAAYQLAIDPAELRRRNFIRRFPHRSAFGTVIDCGTFAENLDRVLAAADRAGFARRKREAKKHGKLRGFGIGCFLETSRGQPNEEAWLTVRRDGTIDMAVGTQSNGQGHETSFAQVAAQRLGLPVETFQLVQGDTALVPRGGGHGGARSLHLGGTALLMAADDLIARALPVAAQLLQVATGELTFGDGRFRTETGADGLAKEIDLFTIARHVAESTGAALSSHGDNVCDVITFPNGAQVAEVEIDPETGAVSLERYVAVDDYGRLVNPLLTEAQVHGGLAQGIGQALLEEALYDPDSGQLLSATFMDYAMPRADDIPFFDLEMVEVPTKANPLGAKGSGQAGCIGAPQTVMNAVLDALRPLGVTHLDMPATPARVWRAIRDARTAQKP</sequence>
<reference evidence="5 6" key="1">
    <citation type="submission" date="2018-01" db="EMBL/GenBank/DDBJ databases">
        <title>Genomic Encyclopedia of Type Strains, Phase III (KMG-III): the genomes of soil and plant-associated and newly described type strains.</title>
        <authorList>
            <person name="Whitman W."/>
        </authorList>
    </citation>
    <scope>NUCLEOTIDE SEQUENCE [LARGE SCALE GENOMIC DNA]</scope>
    <source>
        <strain evidence="5 6">1131</strain>
    </source>
</reference>
<dbReference type="GO" id="GO:0016491">
    <property type="term" value="F:oxidoreductase activity"/>
    <property type="evidence" value="ECO:0007669"/>
    <property type="project" value="UniProtKB-KW"/>
</dbReference>
<dbReference type="InterPro" id="IPR016208">
    <property type="entry name" value="Ald_Oxase/xanthine_DH-like"/>
</dbReference>
<protein>
    <submittedName>
        <fullName evidence="5">Carbon-monoxide dehydrogenase large subunit</fullName>
    </submittedName>
</protein>
<evidence type="ECO:0000256" key="2">
    <source>
        <dbReference type="ARBA" id="ARBA00023002"/>
    </source>
</evidence>
<dbReference type="InterPro" id="IPR000674">
    <property type="entry name" value="Ald_Oxase/Xan_DH_a/b"/>
</dbReference>
<dbReference type="InterPro" id="IPR008274">
    <property type="entry name" value="AldOxase/xan_DH_MoCoBD1"/>
</dbReference>
<dbReference type="Pfam" id="PF20256">
    <property type="entry name" value="MoCoBD_2"/>
    <property type="match status" value="1"/>
</dbReference>
<dbReference type="Gene3D" id="3.90.1170.50">
    <property type="entry name" value="Aldehyde oxidase/xanthine dehydrogenase, a/b hammerhead"/>
    <property type="match status" value="1"/>
</dbReference>
<gene>
    <name evidence="5" type="ORF">CYD53_11728</name>
</gene>
<dbReference type="InterPro" id="IPR037165">
    <property type="entry name" value="AldOxase/xan_DH_Mopterin-bd_sf"/>
</dbReference>
<dbReference type="SUPFAM" id="SSF56003">
    <property type="entry name" value="Molybdenum cofactor-binding domain"/>
    <property type="match status" value="1"/>
</dbReference>
<dbReference type="PANTHER" id="PTHR11908:SF132">
    <property type="entry name" value="ALDEHYDE OXIDASE 1-RELATED"/>
    <property type="match status" value="1"/>
</dbReference>
<dbReference type="InterPro" id="IPR046867">
    <property type="entry name" value="AldOxase/xan_DH_MoCoBD2"/>
</dbReference>
<comment type="caution">
    <text evidence="5">The sequence shown here is derived from an EMBL/GenBank/DDBJ whole genome shotgun (WGS) entry which is preliminary data.</text>
</comment>
<dbReference type="RefSeq" id="WP_245928387.1">
    <property type="nucleotide sequence ID" value="NZ_PQFZ01000017.1"/>
</dbReference>
<dbReference type="SUPFAM" id="SSF54665">
    <property type="entry name" value="CO dehydrogenase molybdoprotein N-domain-like"/>
    <property type="match status" value="1"/>
</dbReference>
<evidence type="ECO:0000313" key="6">
    <source>
        <dbReference type="Proteomes" id="UP000236919"/>
    </source>
</evidence>
<evidence type="ECO:0000313" key="5">
    <source>
        <dbReference type="EMBL" id="POR47763.1"/>
    </source>
</evidence>
<dbReference type="GO" id="GO:0005506">
    <property type="term" value="F:iron ion binding"/>
    <property type="evidence" value="ECO:0007669"/>
    <property type="project" value="InterPro"/>
</dbReference>
<dbReference type="InterPro" id="IPR036856">
    <property type="entry name" value="Ald_Oxase/Xan_DH_a/b_sf"/>
</dbReference>
<dbReference type="Gene3D" id="3.30.365.10">
    <property type="entry name" value="Aldehyde oxidase/xanthine dehydrogenase, molybdopterin binding domain"/>
    <property type="match status" value="4"/>
</dbReference>
<evidence type="ECO:0000256" key="3">
    <source>
        <dbReference type="SAM" id="MobiDB-lite"/>
    </source>
</evidence>
<accession>A0A2S4LZ80</accession>
<dbReference type="EMBL" id="PQFZ01000017">
    <property type="protein sequence ID" value="POR47763.1"/>
    <property type="molecule type" value="Genomic_DNA"/>
</dbReference>
<proteinExistence type="predicted"/>
<dbReference type="Pfam" id="PF02738">
    <property type="entry name" value="MoCoBD_1"/>
    <property type="match status" value="1"/>
</dbReference>
<keyword evidence="6" id="KW-1185">Reference proteome</keyword>
<dbReference type="SMART" id="SM01008">
    <property type="entry name" value="Ald_Xan_dh_C"/>
    <property type="match status" value="1"/>
</dbReference>
<evidence type="ECO:0000256" key="1">
    <source>
        <dbReference type="ARBA" id="ARBA00022505"/>
    </source>
</evidence>
<dbReference type="Proteomes" id="UP000236919">
    <property type="component" value="Unassembled WGS sequence"/>
</dbReference>
<feature type="region of interest" description="Disordered" evidence="3">
    <location>
        <begin position="1"/>
        <end position="22"/>
    </location>
</feature>
<organism evidence="5 6">
    <name type="scientific">Bosea psychrotolerans</name>
    <dbReference type="NCBI Taxonomy" id="1871628"/>
    <lineage>
        <taxon>Bacteria</taxon>
        <taxon>Pseudomonadati</taxon>
        <taxon>Pseudomonadota</taxon>
        <taxon>Alphaproteobacteria</taxon>
        <taxon>Hyphomicrobiales</taxon>
        <taxon>Boseaceae</taxon>
        <taxon>Bosea</taxon>
    </lineage>
</organism>
<name>A0A2S4LZ80_9HYPH</name>